<keyword evidence="3" id="KW-1185">Reference proteome</keyword>
<name>A0A7G5GTN6_9BACT</name>
<accession>A0A7G5GTN6</accession>
<reference evidence="2 3" key="1">
    <citation type="submission" date="2020-07" db="EMBL/GenBank/DDBJ databases">
        <title>Spirosoma foliorum sp. nov., isolated from the leaves on the Nejang mountain Korea, Republic of.</title>
        <authorList>
            <person name="Ho H."/>
            <person name="Lee Y.-J."/>
            <person name="Nurcahyanto D.-A."/>
            <person name="Kim S.-G."/>
        </authorList>
    </citation>
    <scope>NUCLEOTIDE SEQUENCE [LARGE SCALE GENOMIC DNA]</scope>
    <source>
        <strain evidence="2 3">PL0136</strain>
    </source>
</reference>
<sequence>MNRIYYSLIVTLTTLTVSFGQAVRLSDKPDQFMADVQKLMATGGPVAVRAGTNLQALWSENRLSAQQQERVMVLSRKMNQKRLPAATHFAPFYESLYLTTQQQPATNVDGLLTIAEKLFDANDPKAFARSLETTRRFMERHELYASNYNKLYALGGTFQLRYIEALQPAKPGAVQTPADSIAAAKAAADRSRFDGWDTPATADSTQPRQLGAQYVPQRRPIPSVSGPVITLKDVTLAIVANGDSAILANTSGDMMLKDGILVGQGGKFTWATAGRPDIFVTLSEYSLTTMNPRLQADDVTLTYGPAKPIKGVFEYVSKKKGGPVTYPRFMSWQNDVKLPDLGPDIDYRGGLALSGTQMVGASASGQPAQLTVKYNGKPAFKATSRRFDFNMSDTTAVDSTQAGLTQSGFNTTEPAKPATSTKSVSRPTISAASASFIGYVDADSITHPSVMLRYDKKQRIAWLDREQRTDFARVPYSDSYHKFYILPEVVRWDLPRRKVDFYQVGAKREVPVRFESYDYFQPQRYADLTVDYGFHPLQIVANFVSTKKQQTFYDDDITQFAKNVNATSLRGSLNRMVLEGYITRNPTTQEMRLSRKGALYVLAYAKKSDYDNFQVQSVFASNDSIKNASINLDDKILTIRGVNRFTISDSLKVFGFPSDKVLRIGKGRDFTLNGQLKAGTLRYAGRDLKFNYDKFSMNLNKIDSITFSSQKLAAQGKEGEIGGDIKYENPGTVYLASADNKSGQVAGKKTTQRLVMPEGMTVYFNQPVRGNITYNQKVYFKIPAIDNDSIGKGDISFMGTFYSDGIFPPFKAQLVTMPDNTLGFVHKAPPTGYPVYAGKKGTTPSTVKFTGEVVMDKSGLRSEGVLSHMTASLNTTGILFMTDSLLASGEKGEIKESLVGKAGGTAAYFPQVQVNNFSLKWWPKADSMVITTQKNNFNLYNATTNLEGGLVLRSSGLFGNGTLRRKDSETVSNGIKFNKEGFVASNAQFKIISATETPGAQLGKPILLGRDVDVDFNQVKGIVGLAINNKKETIGDTVQASMEFPFAAYKTSINRAQWNVNAKTIAMKGDVKTSTFTATAEEQEGLTFKASAALYDVEKRTLNISGVPYIASADARIFPDKGLVSIRRNGEMLALKNAKLELDTISLFHRLKNGNIQILSRTRFAGDATYQFATAKGDTASIKMGSFELKEAPAVASASLTADAKKAPKGRRSAAAKPVTTYFTVARAEVDEDDNLQLAPKMLFKGTIAMQAPSRDLAMDGFIKPALKKRQDLIGGWIPFKEKVAERLEIKVDKNLKNEGAQQLVAGIHFRADGSGLYPTFLSPKEDLRDTDLFSASGIMRYDEKDKVYRIASKGNEPTTSQSEAATPTTDSTKTDGAKPDSTAFVAAVEDEVENAFTFNDARGVMTFKGKLNLLNAAPHEYLLSAGSARINIDSSLYRFNTLLAFAFPVPDPINGLISDKLVKANQEEKNDEAADDDLNRLSDKLLPLIGLQAVETYRIKAQNQHVPLSQASPKLNAMLVLANANLRWSTKYNAFYSTGRLGVSNMMATDINAQMDGFVEIRKTANGDETSIYLESSPEVWVFYDYKPGNSPTALGQLAIITSEQDINDRLIAGSKNSAKATLEVVPATVDEKTLFVDRYLDQYKTKAKPAPKPKLQPGQKVVKEEKKKEEKKKDKESEKEGF</sequence>
<dbReference type="RefSeq" id="WP_182459539.1">
    <property type="nucleotide sequence ID" value="NZ_CP059732.1"/>
</dbReference>
<dbReference type="EMBL" id="CP059732">
    <property type="protein sequence ID" value="QMW02228.1"/>
    <property type="molecule type" value="Genomic_DNA"/>
</dbReference>
<feature type="region of interest" description="Disordered" evidence="1">
    <location>
        <begin position="1354"/>
        <end position="1380"/>
    </location>
</feature>
<evidence type="ECO:0000313" key="3">
    <source>
        <dbReference type="Proteomes" id="UP000515369"/>
    </source>
</evidence>
<organism evidence="2 3">
    <name type="scientific">Spirosoma foliorum</name>
    <dbReference type="NCBI Taxonomy" id="2710596"/>
    <lineage>
        <taxon>Bacteria</taxon>
        <taxon>Pseudomonadati</taxon>
        <taxon>Bacteroidota</taxon>
        <taxon>Cytophagia</taxon>
        <taxon>Cytophagales</taxon>
        <taxon>Cytophagaceae</taxon>
        <taxon>Spirosoma</taxon>
    </lineage>
</organism>
<dbReference type="KEGG" id="sfol:H3H32_30600"/>
<feature type="region of interest" description="Disordered" evidence="1">
    <location>
        <begin position="404"/>
        <end position="424"/>
    </location>
</feature>
<feature type="compositionally biased region" description="Polar residues" evidence="1">
    <location>
        <begin position="1356"/>
        <end position="1372"/>
    </location>
</feature>
<proteinExistence type="predicted"/>
<dbReference type="Proteomes" id="UP000515369">
    <property type="component" value="Chromosome"/>
</dbReference>
<evidence type="ECO:0000313" key="2">
    <source>
        <dbReference type="EMBL" id="QMW02228.1"/>
    </source>
</evidence>
<gene>
    <name evidence="2" type="ORF">H3H32_30600</name>
</gene>
<evidence type="ECO:0000256" key="1">
    <source>
        <dbReference type="SAM" id="MobiDB-lite"/>
    </source>
</evidence>
<protein>
    <submittedName>
        <fullName evidence="2">Uncharacterized protein</fullName>
    </submittedName>
</protein>
<feature type="region of interest" description="Disordered" evidence="1">
    <location>
        <begin position="1648"/>
        <end position="1684"/>
    </location>
</feature>
<feature type="compositionally biased region" description="Basic and acidic residues" evidence="1">
    <location>
        <begin position="1663"/>
        <end position="1684"/>
    </location>
</feature>